<dbReference type="Proteomes" id="UP001216253">
    <property type="component" value="Unassembled WGS sequence"/>
</dbReference>
<evidence type="ECO:0000256" key="1">
    <source>
        <dbReference type="ARBA" id="ARBA00003416"/>
    </source>
</evidence>
<dbReference type="PANTHER" id="PTHR30563:SF0">
    <property type="entry name" value="DNA RECOMBINATION PROTEIN RMUC"/>
    <property type="match status" value="1"/>
</dbReference>
<evidence type="ECO:0000313" key="8">
    <source>
        <dbReference type="Proteomes" id="UP001216253"/>
    </source>
</evidence>
<keyword evidence="4 6" id="KW-0175">Coiled coil</keyword>
<proteinExistence type="inferred from homology"/>
<accession>A0ABT5WSH8</accession>
<protein>
    <recommendedName>
        <fullName evidence="3">DNA recombination protein RmuC homolog</fullName>
    </recommendedName>
</protein>
<keyword evidence="8" id="KW-1185">Reference proteome</keyword>
<sequence length="488" mass="54471">MDPVVLAIVLLVAGLAGGLFAGWLFASRPVAEWRERFEARDREARELDEKFRAAIRDLAGASERASRADDLATALDRTRSEHAQVLERARADHAATLDALRAEQRELASELATLREKTANFDEQKRLLLQAQEELKKTFENAGAKVLEGAQEAFLRRAGARFEESEKANAERIRTLLEPVGARLKSYEEQVSALEAKRVDSFGQLTGLIQSMREGQEKVREEAQRLGNSLRNAPKARGRWGEQQLKNVLEQCGLAEHTDFVTEHSIDTDEGRLRPDAIVRIPGNKLLVIDAKVSLNAYQDAFHADGDAAREAFLDQHAASMRNHIQTLGAKSYQSQFEEAPDYVLMFVPGEHFIAAALEHDPGLWNFAFERRVLLASPTNLVAIARTVAQVWRQDGLAKEAREIGRMGGELYDRLATAAEHMKRVGAGLETAVNNYNKFVGSFERNVLSSGRRLRDKHIEIGKREIEDVPQIESMPRYGEGSVAEAAE</sequence>
<gene>
    <name evidence="7" type="primary">rmuC</name>
    <name evidence="7" type="ORF">PYV00_09520</name>
</gene>
<name>A0ABT5WSH8_9SPHN</name>
<evidence type="ECO:0000256" key="6">
    <source>
        <dbReference type="SAM" id="Coils"/>
    </source>
</evidence>
<dbReference type="InterPro" id="IPR003798">
    <property type="entry name" value="DNA_recombination_RmuC"/>
</dbReference>
<evidence type="ECO:0000256" key="4">
    <source>
        <dbReference type="ARBA" id="ARBA00023054"/>
    </source>
</evidence>
<evidence type="ECO:0000256" key="5">
    <source>
        <dbReference type="ARBA" id="ARBA00023172"/>
    </source>
</evidence>
<organism evidence="7 8">
    <name type="scientific">Novosphingobium album</name>
    <name type="common">ex Liu et al. 2023</name>
    <dbReference type="NCBI Taxonomy" id="3031130"/>
    <lineage>
        <taxon>Bacteria</taxon>
        <taxon>Pseudomonadati</taxon>
        <taxon>Pseudomonadota</taxon>
        <taxon>Alphaproteobacteria</taxon>
        <taxon>Sphingomonadales</taxon>
        <taxon>Sphingomonadaceae</taxon>
        <taxon>Novosphingobium</taxon>
    </lineage>
</organism>
<reference evidence="7 8" key="1">
    <citation type="submission" date="2023-03" db="EMBL/GenBank/DDBJ databases">
        <title>NovoSphingobium album sp. nov. isolated from polycyclic aromatic hydrocarbons- and heavy-metal polluted soil.</title>
        <authorList>
            <person name="Liu Z."/>
            <person name="Wang K."/>
        </authorList>
    </citation>
    <scope>NUCLEOTIDE SEQUENCE [LARGE SCALE GENOMIC DNA]</scope>
    <source>
        <strain evidence="7 8">H3SJ31-1</strain>
    </source>
</reference>
<comment type="function">
    <text evidence="1">Involved in DNA recombination.</text>
</comment>
<comment type="caution">
    <text evidence="7">The sequence shown here is derived from an EMBL/GenBank/DDBJ whole genome shotgun (WGS) entry which is preliminary data.</text>
</comment>
<keyword evidence="5" id="KW-0233">DNA recombination</keyword>
<feature type="coiled-coil region" evidence="6">
    <location>
        <begin position="83"/>
        <end position="141"/>
    </location>
</feature>
<evidence type="ECO:0000256" key="2">
    <source>
        <dbReference type="ARBA" id="ARBA00009840"/>
    </source>
</evidence>
<comment type="similarity">
    <text evidence="2">Belongs to the RmuC family.</text>
</comment>
<dbReference type="Pfam" id="PF02646">
    <property type="entry name" value="RmuC"/>
    <property type="match status" value="1"/>
</dbReference>
<dbReference type="RefSeq" id="WP_275228033.1">
    <property type="nucleotide sequence ID" value="NZ_JARESE010000028.1"/>
</dbReference>
<dbReference type="PANTHER" id="PTHR30563">
    <property type="entry name" value="DNA RECOMBINATION PROTEIN RMUC"/>
    <property type="match status" value="1"/>
</dbReference>
<evidence type="ECO:0000256" key="3">
    <source>
        <dbReference type="ARBA" id="ARBA00021840"/>
    </source>
</evidence>
<dbReference type="EMBL" id="JARESE010000028">
    <property type="protein sequence ID" value="MDE8651958.1"/>
    <property type="molecule type" value="Genomic_DNA"/>
</dbReference>
<evidence type="ECO:0000313" key="7">
    <source>
        <dbReference type="EMBL" id="MDE8651958.1"/>
    </source>
</evidence>